<dbReference type="Pfam" id="PF00069">
    <property type="entry name" value="Pkinase"/>
    <property type="match status" value="1"/>
</dbReference>
<dbReference type="Pfam" id="PF16918">
    <property type="entry name" value="PknG_TPR"/>
    <property type="match status" value="1"/>
</dbReference>
<evidence type="ECO:0000256" key="7">
    <source>
        <dbReference type="ARBA" id="ARBA00047899"/>
    </source>
</evidence>
<name>S2VZJ2_9ACTN</name>
<dbReference type="SUPFAM" id="SSF56112">
    <property type="entry name" value="Protein kinase-like (PK-like)"/>
    <property type="match status" value="1"/>
</dbReference>
<evidence type="ECO:0000256" key="2">
    <source>
        <dbReference type="ARBA" id="ARBA00022527"/>
    </source>
</evidence>
<dbReference type="InterPro" id="IPR031634">
    <property type="entry name" value="PknG_rubred"/>
</dbReference>
<keyword evidence="2" id="KW-0723">Serine/threonine-protein kinase</keyword>
<evidence type="ECO:0000256" key="5">
    <source>
        <dbReference type="ARBA" id="ARBA00022777"/>
    </source>
</evidence>
<evidence type="ECO:0000256" key="4">
    <source>
        <dbReference type="ARBA" id="ARBA00022741"/>
    </source>
</evidence>
<dbReference type="Proteomes" id="UP000014417">
    <property type="component" value="Unassembled WGS sequence"/>
</dbReference>
<dbReference type="PANTHER" id="PTHR24363:SF0">
    <property type="entry name" value="SERINE_THREONINE KINASE LIKE DOMAIN CONTAINING 1"/>
    <property type="match status" value="1"/>
</dbReference>
<keyword evidence="5" id="KW-0418">Kinase</keyword>
<dbReference type="EMBL" id="AGZR01000009">
    <property type="protein sequence ID" value="EPD32271.1"/>
    <property type="molecule type" value="Genomic_DNA"/>
</dbReference>
<dbReference type="InterPro" id="IPR031636">
    <property type="entry name" value="PknG_TPR"/>
</dbReference>
<dbReference type="FunFam" id="1.10.510.10:FF:000306">
    <property type="entry name" value="Serine/threonine protein kinase"/>
    <property type="match status" value="1"/>
</dbReference>
<accession>S2VZJ2</accession>
<dbReference type="Gene3D" id="1.10.510.10">
    <property type="entry name" value="Transferase(Phosphotransferase) domain 1"/>
    <property type="match status" value="1"/>
</dbReference>
<evidence type="ECO:0000256" key="8">
    <source>
        <dbReference type="ARBA" id="ARBA00048679"/>
    </source>
</evidence>
<dbReference type="EC" id="2.7.11.1" evidence="1"/>
<feature type="region of interest" description="Disordered" evidence="9">
    <location>
        <begin position="45"/>
        <end position="64"/>
    </location>
</feature>
<feature type="compositionally biased region" description="Polar residues" evidence="9">
    <location>
        <begin position="48"/>
        <end position="60"/>
    </location>
</feature>
<dbReference type="InterPro" id="IPR011990">
    <property type="entry name" value="TPR-like_helical_dom_sf"/>
</dbReference>
<dbReference type="PATRIC" id="fig|883161.3.peg.1827"/>
<comment type="catalytic activity">
    <reaction evidence="7">
        <text>L-threonyl-[protein] + ATP = O-phospho-L-threonyl-[protein] + ADP + H(+)</text>
        <dbReference type="Rhea" id="RHEA:46608"/>
        <dbReference type="Rhea" id="RHEA-COMP:11060"/>
        <dbReference type="Rhea" id="RHEA-COMP:11605"/>
        <dbReference type="ChEBI" id="CHEBI:15378"/>
        <dbReference type="ChEBI" id="CHEBI:30013"/>
        <dbReference type="ChEBI" id="CHEBI:30616"/>
        <dbReference type="ChEBI" id="CHEBI:61977"/>
        <dbReference type="ChEBI" id="CHEBI:456216"/>
        <dbReference type="EC" id="2.7.11.1"/>
    </reaction>
</comment>
<dbReference type="PROSITE" id="PS50011">
    <property type="entry name" value="PROTEIN_KINASE_DOM"/>
    <property type="match status" value="1"/>
</dbReference>
<keyword evidence="3" id="KW-0808">Transferase</keyword>
<evidence type="ECO:0000256" key="6">
    <source>
        <dbReference type="ARBA" id="ARBA00022840"/>
    </source>
</evidence>
<evidence type="ECO:0000259" key="10">
    <source>
        <dbReference type="PROSITE" id="PS50011"/>
    </source>
</evidence>
<dbReference type="InterPro" id="IPR011009">
    <property type="entry name" value="Kinase-like_dom_sf"/>
</dbReference>
<dbReference type="SUPFAM" id="SSF48452">
    <property type="entry name" value="TPR-like"/>
    <property type="match status" value="1"/>
</dbReference>
<dbReference type="OrthoDB" id="137117at2"/>
<evidence type="ECO:0000313" key="11">
    <source>
        <dbReference type="EMBL" id="EPD32271.1"/>
    </source>
</evidence>
<dbReference type="Pfam" id="PF16919">
    <property type="entry name" value="PknG_rubred"/>
    <property type="match status" value="1"/>
</dbReference>
<evidence type="ECO:0000256" key="3">
    <source>
        <dbReference type="ARBA" id="ARBA00022679"/>
    </source>
</evidence>
<evidence type="ECO:0000256" key="1">
    <source>
        <dbReference type="ARBA" id="ARBA00012513"/>
    </source>
</evidence>
<organism evidence="11 12">
    <name type="scientific">Propionimicrobium lymphophilum ACS-093-V-SCH5</name>
    <dbReference type="NCBI Taxonomy" id="883161"/>
    <lineage>
        <taxon>Bacteria</taxon>
        <taxon>Bacillati</taxon>
        <taxon>Actinomycetota</taxon>
        <taxon>Actinomycetes</taxon>
        <taxon>Propionibacteriales</taxon>
        <taxon>Propionibacteriaceae</taxon>
        <taxon>Propionimicrobium</taxon>
    </lineage>
</organism>
<dbReference type="GO" id="GO:0005524">
    <property type="term" value="F:ATP binding"/>
    <property type="evidence" value="ECO:0007669"/>
    <property type="project" value="UniProtKB-KW"/>
</dbReference>
<comment type="catalytic activity">
    <reaction evidence="8">
        <text>L-seryl-[protein] + ATP = O-phospho-L-seryl-[protein] + ADP + H(+)</text>
        <dbReference type="Rhea" id="RHEA:17989"/>
        <dbReference type="Rhea" id="RHEA-COMP:9863"/>
        <dbReference type="Rhea" id="RHEA-COMP:11604"/>
        <dbReference type="ChEBI" id="CHEBI:15378"/>
        <dbReference type="ChEBI" id="CHEBI:29999"/>
        <dbReference type="ChEBI" id="CHEBI:30616"/>
        <dbReference type="ChEBI" id="CHEBI:83421"/>
        <dbReference type="ChEBI" id="CHEBI:456216"/>
        <dbReference type="EC" id="2.7.11.1"/>
    </reaction>
</comment>
<gene>
    <name evidence="11" type="ORF">HMPREF9306_01840</name>
</gene>
<dbReference type="HOGENOM" id="CLU_011707_0_0_11"/>
<dbReference type="PANTHER" id="PTHR24363">
    <property type="entry name" value="SERINE/THREONINE PROTEIN KINASE"/>
    <property type="match status" value="1"/>
</dbReference>
<comment type="caution">
    <text evidence="11">The sequence shown here is derived from an EMBL/GenBank/DDBJ whole genome shotgun (WGS) entry which is preliminary data.</text>
</comment>
<dbReference type="Gene3D" id="1.25.40.10">
    <property type="entry name" value="Tetratricopeptide repeat domain"/>
    <property type="match status" value="1"/>
</dbReference>
<feature type="domain" description="Protein kinase" evidence="10">
    <location>
        <begin position="219"/>
        <end position="549"/>
    </location>
</feature>
<dbReference type="InterPro" id="IPR000719">
    <property type="entry name" value="Prot_kinase_dom"/>
</dbReference>
<dbReference type="RefSeq" id="WP_016456646.1">
    <property type="nucleotide sequence ID" value="NZ_KE150269.1"/>
</dbReference>
<dbReference type="STRING" id="883161.HMPREF9306_01840"/>
<dbReference type="CDD" id="cd14014">
    <property type="entry name" value="STKc_PknB_like"/>
    <property type="match status" value="1"/>
</dbReference>
<keyword evidence="6" id="KW-0067">ATP-binding</keyword>
<evidence type="ECO:0000313" key="12">
    <source>
        <dbReference type="Proteomes" id="UP000014417"/>
    </source>
</evidence>
<dbReference type="Gene3D" id="3.30.200.20">
    <property type="entry name" value="Phosphorylase Kinase, domain 1"/>
    <property type="match status" value="1"/>
</dbReference>
<dbReference type="GO" id="GO:0004674">
    <property type="term" value="F:protein serine/threonine kinase activity"/>
    <property type="evidence" value="ECO:0007669"/>
    <property type="project" value="UniProtKB-KW"/>
</dbReference>
<sequence length="794" mass="86152">MSEQKCTQPGCPGSVVDGYCDYCGMPPGAAEISIEMPEPMPFRAPTRKTVSAPNKASPRQSGPMGVSIGPCPQSYCRGEIIDGYCNVCGQPPVVQQVPNVLGAPLVGISSEQLGTVAIGSAIAGEGDDKHPLSSWQSNRTRIGAGITVVPPSPTFDPLDAVMDNPVVPEARRFCSACGKPVGRGQNGAEGAQVGTCDSCGTSFDFRPVISPGELVAGQYEAVGCLAYGGMGWIYLARDKNVSDRWVVLKGLLNESDADAAASAKSEGKFLAKVEHPMIVEIYNFVAHEGARYIVLEYVPGRSITDLLKKRKTENDGVHDPLPPDWALAYVIEILPAFSYLHDRGLLYCDFKPDNLMQVQDSLKLIDLGSVRRVDDDISPIYGTVGYQAPEVAEQGCSVASDIYTIGRALLMMCTVFPGFQTDYVDKLPPAGKIPQLSQNDSLYRLVKRACAPEPTDRFQSAQILRAQCLGVLREVAGRASGGAAITSHESSLFTTPDLLDETEIDWHMLPQIRADINDPMREWLTRLPTKDPSSRAKALAKAPQRSPAVVLAELELNLQLGKTRQVERLISELKRLDPWDWRAVWMQAISHVQTGNWHESVAAFNTVYGQLPGEVAPKFALALACERAGMSQVAEQLFAICASTDSAYVAACAFAIARIRLARGDVQGTLDALDLVPAKSRGFSLARQKRTKLLLERGESLPDLAQALEAVGHSDLSEKERARSQVRILEAALKKLEESGSQPGVRIGGQIATLRNVRSQLEAAYRAAASWTQDRSERNCLLSKADTKRKWSLF</sequence>
<dbReference type="AlphaFoldDB" id="S2VZJ2"/>
<evidence type="ECO:0000256" key="9">
    <source>
        <dbReference type="SAM" id="MobiDB-lite"/>
    </source>
</evidence>
<keyword evidence="4" id="KW-0547">Nucleotide-binding</keyword>
<reference evidence="11 12" key="1">
    <citation type="submission" date="2013-04" db="EMBL/GenBank/DDBJ databases">
        <title>The Genome Sequence of Propionimicrobium lymphophilum ACS-093-V-SCH5.</title>
        <authorList>
            <consortium name="The Broad Institute Genomics Platform"/>
            <person name="Earl A."/>
            <person name="Ward D."/>
            <person name="Feldgarden M."/>
            <person name="Gevers D."/>
            <person name="Saerens B."/>
            <person name="Vaneechoutte M."/>
            <person name="Walker B."/>
            <person name="Young S."/>
            <person name="Zeng Q."/>
            <person name="Gargeya S."/>
            <person name="Fitzgerald M."/>
            <person name="Haas B."/>
            <person name="Abouelleil A."/>
            <person name="Allen A.W."/>
            <person name="Alvarado L."/>
            <person name="Arachchi H.M."/>
            <person name="Berlin A.M."/>
            <person name="Chapman S.B."/>
            <person name="Gainer-Dewar J."/>
            <person name="Goldberg J."/>
            <person name="Griggs A."/>
            <person name="Gujja S."/>
            <person name="Hansen M."/>
            <person name="Howarth C."/>
            <person name="Imamovic A."/>
            <person name="Ireland A."/>
            <person name="Larimer J."/>
            <person name="McCowan C."/>
            <person name="Murphy C."/>
            <person name="Pearson M."/>
            <person name="Poon T.W."/>
            <person name="Priest M."/>
            <person name="Roberts A."/>
            <person name="Saif S."/>
            <person name="Shea T."/>
            <person name="Sisk P."/>
            <person name="Sykes S."/>
            <person name="Wortman J."/>
            <person name="Nusbaum C."/>
            <person name="Birren B."/>
        </authorList>
    </citation>
    <scope>NUCLEOTIDE SEQUENCE [LARGE SCALE GENOMIC DNA]</scope>
    <source>
        <strain evidence="11 12">ACS-093-V-SCH5</strain>
    </source>
</reference>
<keyword evidence="12" id="KW-1185">Reference proteome</keyword>
<proteinExistence type="predicted"/>
<protein>
    <recommendedName>
        <fullName evidence="1">non-specific serine/threonine protein kinase</fullName>
        <ecNumber evidence="1">2.7.11.1</ecNumber>
    </recommendedName>
</protein>